<sequence>MDLENLVDEWMTVPDLADALGTTASRARGVVSDRRVLGVRRGERATFQIPAKFVVSRREEQIASGKGAPVDAADDRRVVLSSLAGTITVLGDRGYSDEEILSWLFSEQEPLGCAPIDALRAGRTTEVRRIAQVAD</sequence>
<dbReference type="Proteomes" id="UP000185663">
    <property type="component" value="Chromosome I"/>
</dbReference>
<protein>
    <recommendedName>
        <fullName evidence="1">Rv2175c C-terminal domain-containing protein</fullName>
    </recommendedName>
</protein>
<gene>
    <name evidence="2" type="ORF">SAMN04489860_1569</name>
</gene>
<organism evidence="2 3">
    <name type="scientific">Paraoerskovia marina</name>
    <dbReference type="NCBI Taxonomy" id="545619"/>
    <lineage>
        <taxon>Bacteria</taxon>
        <taxon>Bacillati</taxon>
        <taxon>Actinomycetota</taxon>
        <taxon>Actinomycetes</taxon>
        <taxon>Micrococcales</taxon>
        <taxon>Cellulomonadaceae</taxon>
        <taxon>Paraoerskovia</taxon>
    </lineage>
</organism>
<accession>A0A1H1SA79</accession>
<dbReference type="RefSeq" id="WP_231959146.1">
    <property type="nucleotide sequence ID" value="NZ_LT629776.1"/>
</dbReference>
<feature type="domain" description="Rv2175c C-terminal" evidence="1">
    <location>
        <begin position="82"/>
        <end position="132"/>
    </location>
</feature>
<keyword evidence="3" id="KW-1185">Reference proteome</keyword>
<dbReference type="eggNOG" id="ENOG5032W34">
    <property type="taxonomic scope" value="Bacteria"/>
</dbReference>
<name>A0A1H1SA79_9CELL</name>
<proteinExistence type="predicted"/>
<dbReference type="STRING" id="545619.SAMN04489860_1569"/>
<dbReference type="InterPro" id="IPR041098">
    <property type="entry name" value="Rv2175c_C"/>
</dbReference>
<dbReference type="Pfam" id="PF18367">
    <property type="entry name" value="Rv2175c_C"/>
    <property type="match status" value="1"/>
</dbReference>
<dbReference type="AlphaFoldDB" id="A0A1H1SA79"/>
<evidence type="ECO:0000259" key="1">
    <source>
        <dbReference type="Pfam" id="PF18367"/>
    </source>
</evidence>
<reference evidence="2 3" key="1">
    <citation type="submission" date="2016-10" db="EMBL/GenBank/DDBJ databases">
        <authorList>
            <person name="de Groot N.N."/>
        </authorList>
    </citation>
    <scope>NUCLEOTIDE SEQUENCE [LARGE SCALE GENOMIC DNA]</scope>
    <source>
        <strain evidence="2 3">DSM 22126</strain>
    </source>
</reference>
<dbReference type="EMBL" id="LT629776">
    <property type="protein sequence ID" value="SDS44708.1"/>
    <property type="molecule type" value="Genomic_DNA"/>
</dbReference>
<evidence type="ECO:0000313" key="3">
    <source>
        <dbReference type="Proteomes" id="UP000185663"/>
    </source>
</evidence>
<evidence type="ECO:0000313" key="2">
    <source>
        <dbReference type="EMBL" id="SDS44708.1"/>
    </source>
</evidence>